<sequence length="335" mass="37954">MTVTDSWNFKMESTRMLILFSFLLLFWSGLACSEQLNEDYTENGSIDENLEYELGDVKFYLFNRKDITGSDAYTINHSQNISSVFTNFIHAAKTKIIVHGWKGSLNNRFNVFMKKAYLPQYDYNIIIVDWSEAGSLQKYFRAVQYVPGAAEKLAIFIEKLCAEFNLRPADLHVLGHSLGAHVAGLSGKKLTIGKLGRVTGLDPARPSFSYNHPEKRISTDSGLFVDIIHTSGGYLATPYRIGHADFFPNNGRWIQPGCGFDIKGSCSHRRSYMYYAESIKNPLAFVATPCLEWKVFKAKECGHAYAKVNMGEFTPNWASGAYYLYTNKRPPYNKP</sequence>
<evidence type="ECO:0000256" key="3">
    <source>
        <dbReference type="ARBA" id="ARBA00022525"/>
    </source>
</evidence>
<dbReference type="PANTHER" id="PTHR11610:SF173">
    <property type="entry name" value="LIPASE DOMAIN-CONTAINING PROTEIN-RELATED"/>
    <property type="match status" value="1"/>
</dbReference>
<dbReference type="SUPFAM" id="SSF53474">
    <property type="entry name" value="alpha/beta-Hydrolases"/>
    <property type="match status" value="1"/>
</dbReference>
<comment type="similarity">
    <text evidence="2 4">Belongs to the AB hydrolase superfamily. Lipase family.</text>
</comment>
<dbReference type="InterPro" id="IPR013818">
    <property type="entry name" value="Lipase"/>
</dbReference>
<dbReference type="PANTHER" id="PTHR11610">
    <property type="entry name" value="LIPASE"/>
    <property type="match status" value="1"/>
</dbReference>
<evidence type="ECO:0000313" key="7">
    <source>
        <dbReference type="EMBL" id="CAH1407442.1"/>
    </source>
</evidence>
<dbReference type="AlphaFoldDB" id="A0A9P0MXJ4"/>
<gene>
    <name evidence="7" type="ORF">NEZAVI_LOCUS15158</name>
</gene>
<dbReference type="InterPro" id="IPR033906">
    <property type="entry name" value="Lipase_N"/>
</dbReference>
<dbReference type="Gene3D" id="3.40.50.1820">
    <property type="entry name" value="alpha/beta hydrolase"/>
    <property type="match status" value="1"/>
</dbReference>
<feature type="signal peptide" evidence="5">
    <location>
        <begin position="1"/>
        <end position="33"/>
    </location>
</feature>
<keyword evidence="3" id="KW-0964">Secreted</keyword>
<keyword evidence="5" id="KW-0732">Signal</keyword>
<evidence type="ECO:0000313" key="8">
    <source>
        <dbReference type="Proteomes" id="UP001152798"/>
    </source>
</evidence>
<dbReference type="EMBL" id="OV725083">
    <property type="protein sequence ID" value="CAH1407442.1"/>
    <property type="molecule type" value="Genomic_DNA"/>
</dbReference>
<feature type="domain" description="Lipase" evidence="6">
    <location>
        <begin position="46"/>
        <end position="332"/>
    </location>
</feature>
<accession>A0A9P0MXJ4</accession>
<reference evidence="7" key="1">
    <citation type="submission" date="2022-01" db="EMBL/GenBank/DDBJ databases">
        <authorList>
            <person name="King R."/>
        </authorList>
    </citation>
    <scope>NUCLEOTIDE SEQUENCE</scope>
</reference>
<comment type="subcellular location">
    <subcellularLocation>
        <location evidence="1">Secreted</location>
    </subcellularLocation>
</comment>
<evidence type="ECO:0000256" key="2">
    <source>
        <dbReference type="ARBA" id="ARBA00010701"/>
    </source>
</evidence>
<dbReference type="GO" id="GO:0017171">
    <property type="term" value="F:serine hydrolase activity"/>
    <property type="evidence" value="ECO:0007669"/>
    <property type="project" value="TreeGrafter"/>
</dbReference>
<dbReference type="GO" id="GO:0016298">
    <property type="term" value="F:lipase activity"/>
    <property type="evidence" value="ECO:0007669"/>
    <property type="project" value="InterPro"/>
</dbReference>
<dbReference type="InterPro" id="IPR000734">
    <property type="entry name" value="TAG_lipase"/>
</dbReference>
<dbReference type="PRINTS" id="PR00821">
    <property type="entry name" value="TAGLIPASE"/>
</dbReference>
<dbReference type="GO" id="GO:0005615">
    <property type="term" value="C:extracellular space"/>
    <property type="evidence" value="ECO:0007669"/>
    <property type="project" value="TreeGrafter"/>
</dbReference>
<name>A0A9P0MXJ4_NEZVI</name>
<dbReference type="Proteomes" id="UP001152798">
    <property type="component" value="Chromosome 7"/>
</dbReference>
<organism evidence="7 8">
    <name type="scientific">Nezara viridula</name>
    <name type="common">Southern green stink bug</name>
    <name type="synonym">Cimex viridulus</name>
    <dbReference type="NCBI Taxonomy" id="85310"/>
    <lineage>
        <taxon>Eukaryota</taxon>
        <taxon>Metazoa</taxon>
        <taxon>Ecdysozoa</taxon>
        <taxon>Arthropoda</taxon>
        <taxon>Hexapoda</taxon>
        <taxon>Insecta</taxon>
        <taxon>Pterygota</taxon>
        <taxon>Neoptera</taxon>
        <taxon>Paraneoptera</taxon>
        <taxon>Hemiptera</taxon>
        <taxon>Heteroptera</taxon>
        <taxon>Panheteroptera</taxon>
        <taxon>Pentatomomorpha</taxon>
        <taxon>Pentatomoidea</taxon>
        <taxon>Pentatomidae</taxon>
        <taxon>Pentatominae</taxon>
        <taxon>Nezara</taxon>
    </lineage>
</organism>
<evidence type="ECO:0000256" key="5">
    <source>
        <dbReference type="SAM" id="SignalP"/>
    </source>
</evidence>
<dbReference type="FunFam" id="3.40.50.1820:FF:000076">
    <property type="entry name" value="phospholipase A1"/>
    <property type="match status" value="1"/>
</dbReference>
<protein>
    <recommendedName>
        <fullName evidence="6">Lipase domain-containing protein</fullName>
    </recommendedName>
</protein>
<keyword evidence="8" id="KW-1185">Reference proteome</keyword>
<dbReference type="InterPro" id="IPR029058">
    <property type="entry name" value="AB_hydrolase_fold"/>
</dbReference>
<evidence type="ECO:0000259" key="6">
    <source>
        <dbReference type="Pfam" id="PF00151"/>
    </source>
</evidence>
<evidence type="ECO:0000256" key="4">
    <source>
        <dbReference type="RuleBase" id="RU004262"/>
    </source>
</evidence>
<dbReference type="CDD" id="cd00707">
    <property type="entry name" value="Pancreat_lipase_like"/>
    <property type="match status" value="1"/>
</dbReference>
<dbReference type="Pfam" id="PF00151">
    <property type="entry name" value="Lipase"/>
    <property type="match status" value="1"/>
</dbReference>
<dbReference type="OrthoDB" id="199913at2759"/>
<evidence type="ECO:0000256" key="1">
    <source>
        <dbReference type="ARBA" id="ARBA00004613"/>
    </source>
</evidence>
<feature type="chain" id="PRO_5040146346" description="Lipase domain-containing protein" evidence="5">
    <location>
        <begin position="34"/>
        <end position="335"/>
    </location>
</feature>
<dbReference type="GO" id="GO:0016042">
    <property type="term" value="P:lipid catabolic process"/>
    <property type="evidence" value="ECO:0007669"/>
    <property type="project" value="TreeGrafter"/>
</dbReference>
<proteinExistence type="inferred from homology"/>